<sequence>MGCCKTEVKKEKKCCYMERVCDESCAAYMSNAGEHMPKILEATGLGELSCFRLVAEVAKGLSSVGQGYDDDDDYDDEDDDEEDWDEDDEDEDDKKK</sequence>
<dbReference type="EMBL" id="MNYI01000235">
    <property type="protein sequence ID" value="OIP36639.1"/>
    <property type="molecule type" value="Genomic_DNA"/>
</dbReference>
<evidence type="ECO:0000313" key="3">
    <source>
        <dbReference type="Proteomes" id="UP000183085"/>
    </source>
</evidence>
<dbReference type="Proteomes" id="UP000183085">
    <property type="component" value="Unassembled WGS sequence"/>
</dbReference>
<organism evidence="2 3">
    <name type="scientific">Candidatus Desantisbacteria bacterium CG2_30_40_21</name>
    <dbReference type="NCBI Taxonomy" id="1817895"/>
    <lineage>
        <taxon>Bacteria</taxon>
        <taxon>Candidatus Desantisiibacteriota</taxon>
    </lineage>
</organism>
<accession>A0A1J5DY22</accession>
<gene>
    <name evidence="2" type="ORF">AUJ95_09210</name>
</gene>
<dbReference type="AlphaFoldDB" id="A0A1J5DY22"/>
<feature type="region of interest" description="Disordered" evidence="1">
    <location>
        <begin position="62"/>
        <end position="96"/>
    </location>
</feature>
<name>A0A1J5DY22_9BACT</name>
<protein>
    <submittedName>
        <fullName evidence="2">Uncharacterized protein</fullName>
    </submittedName>
</protein>
<feature type="compositionally biased region" description="Acidic residues" evidence="1">
    <location>
        <begin position="68"/>
        <end position="96"/>
    </location>
</feature>
<evidence type="ECO:0000256" key="1">
    <source>
        <dbReference type="SAM" id="MobiDB-lite"/>
    </source>
</evidence>
<proteinExistence type="predicted"/>
<reference evidence="2 3" key="1">
    <citation type="journal article" date="2016" name="Environ. Microbiol.">
        <title>Genomic resolution of a cold subsurface aquifer community provides metabolic insights for novel microbes adapted to high CO concentrations.</title>
        <authorList>
            <person name="Probst A.J."/>
            <person name="Castelle C.J."/>
            <person name="Singh A."/>
            <person name="Brown C.T."/>
            <person name="Anantharaman K."/>
            <person name="Sharon I."/>
            <person name="Hug L.A."/>
            <person name="Burstein D."/>
            <person name="Emerson J.B."/>
            <person name="Thomas B.C."/>
            <person name="Banfield J.F."/>
        </authorList>
    </citation>
    <scope>NUCLEOTIDE SEQUENCE [LARGE SCALE GENOMIC DNA]</scope>
    <source>
        <strain evidence="2">CG2_30_40_21</strain>
    </source>
</reference>
<evidence type="ECO:0000313" key="2">
    <source>
        <dbReference type="EMBL" id="OIP36639.1"/>
    </source>
</evidence>
<dbReference type="STRING" id="1817895.AUJ95_09210"/>
<comment type="caution">
    <text evidence="2">The sequence shown here is derived from an EMBL/GenBank/DDBJ whole genome shotgun (WGS) entry which is preliminary data.</text>
</comment>